<protein>
    <submittedName>
        <fullName evidence="2">Uncharacterized protein</fullName>
    </submittedName>
</protein>
<organism evidence="2 3">
    <name type="scientific">Blattamonas nauphoetae</name>
    <dbReference type="NCBI Taxonomy" id="2049346"/>
    <lineage>
        <taxon>Eukaryota</taxon>
        <taxon>Metamonada</taxon>
        <taxon>Preaxostyla</taxon>
        <taxon>Oxymonadida</taxon>
        <taxon>Blattamonas</taxon>
    </lineage>
</organism>
<feature type="compositionally biased region" description="Polar residues" evidence="1">
    <location>
        <begin position="184"/>
        <end position="195"/>
    </location>
</feature>
<dbReference type="Proteomes" id="UP001281761">
    <property type="component" value="Unassembled WGS sequence"/>
</dbReference>
<name>A0ABQ9WSU4_9EUKA</name>
<feature type="compositionally biased region" description="Low complexity" evidence="1">
    <location>
        <begin position="326"/>
        <end position="335"/>
    </location>
</feature>
<comment type="caution">
    <text evidence="2">The sequence shown here is derived from an EMBL/GenBank/DDBJ whole genome shotgun (WGS) entry which is preliminary data.</text>
</comment>
<feature type="compositionally biased region" description="Polar residues" evidence="1">
    <location>
        <begin position="290"/>
        <end position="299"/>
    </location>
</feature>
<gene>
    <name evidence="2" type="ORF">BLNAU_22509</name>
</gene>
<dbReference type="EMBL" id="JARBJD010000399">
    <property type="protein sequence ID" value="KAK2942572.1"/>
    <property type="molecule type" value="Genomic_DNA"/>
</dbReference>
<sequence>MGVFVFDPLSLFGMDLVYVQIVKKNQERMEENDITERLLPSLVRVGDFVRFGSLTIRGADIDQSLTSSQQSLSLTPSFATSSVSQSPPLTQSARQLIVSTYHSLGATHLTVQHHHAIADRFPVTATFSENDSKLFVVDFASAVGRFNVEVKDVVRIEQTWQRDQLRDVVILPKIGEWGDHPLNENGQTSTQLTPTKTDDRDETPPHVKKKLKMLLNRTKTKEKEMPRKEDKQDNKEKPELEEAEALPPSHPPSTDHFRTPTPAQHNTPQSAIPRPKIVRRASGRTKKRTMPTQNSTTPPSRRESQEETEAGSAAVQFVHPPHFVNSSSTQSDTSSPAGSQPTSLEHRKCILLLYWLHSTLGEQFYQYTPSILHLAVAQQQLQRTPSEQAETQTMPTISAFCAVLPEWVKTSLEMMKVVLEEDSLIPLPFHSYSHLETKAILSDFQTNRQTIVFTFPTPIQYTPLHLLSSPTFAHSPTDPRTRHRVSLLSHYPSSLKQFTRQNEDGLVICEIVLEVEDVFVPLTRPFVPSTLSVLVQSDQQVDVHPIHPFHHMSSRPLLLFPFAPKHFDGVAAWNTINDTITTLLGNENKRPAFDVILTPLDEERDVGGHCVRFAVVDTTVLHVGLEARS</sequence>
<evidence type="ECO:0000313" key="3">
    <source>
        <dbReference type="Proteomes" id="UP001281761"/>
    </source>
</evidence>
<evidence type="ECO:0000256" key="1">
    <source>
        <dbReference type="SAM" id="MobiDB-lite"/>
    </source>
</evidence>
<feature type="compositionally biased region" description="Polar residues" evidence="1">
    <location>
        <begin position="261"/>
        <end position="270"/>
    </location>
</feature>
<reference evidence="2 3" key="1">
    <citation type="journal article" date="2022" name="bioRxiv">
        <title>Genomics of Preaxostyla Flagellates Illuminates Evolutionary Transitions and the Path Towards Mitochondrial Loss.</title>
        <authorList>
            <person name="Novak L.V.F."/>
            <person name="Treitli S.C."/>
            <person name="Pyrih J."/>
            <person name="Halakuc P."/>
            <person name="Pipaliya S.V."/>
            <person name="Vacek V."/>
            <person name="Brzon O."/>
            <person name="Soukal P."/>
            <person name="Eme L."/>
            <person name="Dacks J.B."/>
            <person name="Karnkowska A."/>
            <person name="Elias M."/>
            <person name="Hampl V."/>
        </authorList>
    </citation>
    <scope>NUCLEOTIDE SEQUENCE [LARGE SCALE GENOMIC DNA]</scope>
    <source>
        <strain evidence="2">NAU3</strain>
        <tissue evidence="2">Gut</tissue>
    </source>
</reference>
<feature type="compositionally biased region" description="Basic residues" evidence="1">
    <location>
        <begin position="276"/>
        <end position="289"/>
    </location>
</feature>
<keyword evidence="3" id="KW-1185">Reference proteome</keyword>
<feature type="region of interest" description="Disordered" evidence="1">
    <location>
        <begin position="176"/>
        <end position="342"/>
    </location>
</feature>
<feature type="compositionally biased region" description="Basic and acidic residues" evidence="1">
    <location>
        <begin position="219"/>
        <end position="240"/>
    </location>
</feature>
<evidence type="ECO:0000313" key="2">
    <source>
        <dbReference type="EMBL" id="KAK2942572.1"/>
    </source>
</evidence>
<feature type="compositionally biased region" description="Basic and acidic residues" evidence="1">
    <location>
        <begin position="196"/>
        <end position="205"/>
    </location>
</feature>
<proteinExistence type="predicted"/>
<accession>A0ABQ9WSU4</accession>